<proteinExistence type="predicted"/>
<dbReference type="InterPro" id="IPR038056">
    <property type="entry name" value="YjbR-like_sf"/>
</dbReference>
<protein>
    <submittedName>
        <fullName evidence="1">MmcQ/YjbR family DNA-binding protein</fullName>
    </submittedName>
</protein>
<keyword evidence="1" id="KW-0238">DNA-binding</keyword>
<dbReference type="Gene3D" id="3.90.1150.30">
    <property type="match status" value="2"/>
</dbReference>
<name>A0ABT9E042_9PROT</name>
<sequence length="169" mass="18399">MAARPLARLRTICLRLPEAEERETWDVPTFRVRGKIFAMAPGEGQELQVWCKAPPGAQQVPGRVCRGLRLVSAGLFRPGGVRGLADATSIGCGRVLARPKNPSPILRRSLCRHALVGADPARFFAPPYLGPKGWIGIRLHPPPDWAEVAALLRRSYGLVAPKRLAAMLA</sequence>
<keyword evidence="2" id="KW-1185">Reference proteome</keyword>
<evidence type="ECO:0000313" key="1">
    <source>
        <dbReference type="EMBL" id="MDO9709490.1"/>
    </source>
</evidence>
<reference evidence="1 2" key="1">
    <citation type="submission" date="2023-08" db="EMBL/GenBank/DDBJ databases">
        <title>The draft genome sequence of Paracraurococcus sp. LOR1-02.</title>
        <authorList>
            <person name="Kingkaew E."/>
            <person name="Tanasupawat S."/>
        </authorList>
    </citation>
    <scope>NUCLEOTIDE SEQUENCE [LARGE SCALE GENOMIC DNA]</scope>
    <source>
        <strain evidence="1 2">LOR1-02</strain>
    </source>
</reference>
<dbReference type="SUPFAM" id="SSF142906">
    <property type="entry name" value="YjbR-like"/>
    <property type="match status" value="2"/>
</dbReference>
<dbReference type="GO" id="GO:0003677">
    <property type="term" value="F:DNA binding"/>
    <property type="evidence" value="ECO:0007669"/>
    <property type="project" value="UniProtKB-KW"/>
</dbReference>
<gene>
    <name evidence="1" type="ORF">Q7A36_14145</name>
</gene>
<dbReference type="Proteomes" id="UP001243009">
    <property type="component" value="Unassembled WGS sequence"/>
</dbReference>
<organism evidence="1 2">
    <name type="scientific">Paracraurococcus lichenis</name>
    <dbReference type="NCBI Taxonomy" id="3064888"/>
    <lineage>
        <taxon>Bacteria</taxon>
        <taxon>Pseudomonadati</taxon>
        <taxon>Pseudomonadota</taxon>
        <taxon>Alphaproteobacteria</taxon>
        <taxon>Acetobacterales</taxon>
        <taxon>Roseomonadaceae</taxon>
        <taxon>Paracraurococcus</taxon>
    </lineage>
</organism>
<dbReference type="InterPro" id="IPR058532">
    <property type="entry name" value="YjbR/MT2646/Rv2570-like"/>
</dbReference>
<dbReference type="EMBL" id="JAUTWS010000012">
    <property type="protein sequence ID" value="MDO9709490.1"/>
    <property type="molecule type" value="Genomic_DNA"/>
</dbReference>
<evidence type="ECO:0000313" key="2">
    <source>
        <dbReference type="Proteomes" id="UP001243009"/>
    </source>
</evidence>
<accession>A0ABT9E042</accession>
<comment type="caution">
    <text evidence="1">The sequence shown here is derived from an EMBL/GenBank/DDBJ whole genome shotgun (WGS) entry which is preliminary data.</text>
</comment>
<dbReference type="Pfam" id="PF04237">
    <property type="entry name" value="YjbR"/>
    <property type="match status" value="1"/>
</dbReference>
<dbReference type="RefSeq" id="WP_305104358.1">
    <property type="nucleotide sequence ID" value="NZ_JAUTWS010000012.1"/>
</dbReference>